<feature type="region of interest" description="Disordered" evidence="13">
    <location>
        <begin position="569"/>
        <end position="588"/>
    </location>
</feature>
<dbReference type="GeneID" id="98115843"/>
<comment type="similarity">
    <text evidence="3">Belongs to the ATG2 family.</text>
</comment>
<evidence type="ECO:0000256" key="6">
    <source>
        <dbReference type="ARBA" id="ARBA00022824"/>
    </source>
</evidence>
<keyword evidence="5" id="KW-0813">Transport</keyword>
<sequence>MFRAFSGSAVPKRLLRHALSRLDFLDTDAIDIDNLDLAIGRNTVLEFRDVGLRLEKLERILQLPPALQIRKARVRLLKVSIPIDFYTSPICVSVQAIEVSVSLADEPIYTPQDATDTAAHRGQNESPLVPNAADLAQSFLDMQSLTEKRELEQALSKKSSPSALPGRGADGHGEGNGDGEDDESGGETQYGTGQPLSLPGFLASFLQGIVDRVEVTISDVTFKFDINLPTNDNHYNNTVSQPTETISFVLQLDSIEIEGVTSSASTTSKPSNSNDSNNQSPPPSLHSQPLKRQGKRHVAINNLHAYLVSDPRVFSLFTAPSPAPSSVQSGALPRDADLPTTLAPHSYHGEDFLTGSPAASNYSLGHDPQSRLQPALDLSPDQIPDEDPATPRQSLTNLFEHSAISSTESLPPFLDLSTTDQSPARVMDASGRTPTINSQPPLPDSIHLLIHDSDEDIGSHNLPSFSRSSSSSDVDEDLTTSRMFTHSDAESLYMSAISLPQPVVPEHEPVTWIQEGPAVEPYPNHQSQEDSSAPVTIIDSAMDSGPTEALSEHVYDISQGFPLVQSQAELEAEPPSNQTSISAAPQSAYDKSIHMPGGWGEASTSELGSSTNPQNIGNSRYISAFPTRPSQTLKQEVADSTAPIEVLIPEVDVVEATTPVMAKTAQDEASRPPTPQGPPRMAKEIISLDKVSIFIPSQPSVEASAEHPQMQQHISGDNLDASIHLGGPGAYSMYNTFESLPDISVDDYKAYMKSTKPPGSIDIELSPLKIQIDVSLGFLIASMLSKLTGAFSQTSTLNETGHSSKQRQSVKSKEKDPLAFVPNIKFALEWISLSLVDRVGGFKCFSDSVKRPTKSNLAEPSVLLRADIKDIAAKMRQEQDKEKFDLSLGNVSFGYANEHIVWFEHETKLQAPSMQDSSYNESADIQVSLSQNAVESRVMVVTLPLYAKLNLGKLDEFFDHFGGVSEFADMGLSMISQLPSRHQPETRTKFQPRERSASATTPKMRPRGVRFDETDNKDKASPSGPKVDFRIGGCRLRLVSQICRFDVDTTLIKAVVRNEGIGAYISQIQITGPWTHETQSVPMTLQLNDTRIDFLGKPLESDISRLLEMLMPAKSKFKDDNDLMVDRLFAQRRKGSLLRVKTKSVQLRLGSLALLKCLSDLGDEVGKLAPLALMFPEDDRPGILVLAGVEETQMSADVGGKLGIFHCDLRRLEVAHVGFPSLLSVGVGTIRVDRNGKEVLVDSVRGIAVPSTLSPESSVAVRVRMIGDDFEPVIRVRVQDLAIEYRVPMMMDLLGLEEDATPQEFEETLAASVANLGETAVTGLGIEMAPATNSKGKTKAAKPLVIDLALRDTLIGFNPLGIPAKMYAVLGESYLTTTLPENGNFDVKVNVAKAWLMLVDDVEVLTAIEDTMACHNDHAESLLTAGLSKRGFANISYISSSVTTVKSAMLPESNSRQILIDTQKTLFILETCADSTQTLIALANALSPPTPPSTEIKYRTAMEVQDLLASISGDAFGQAEGDYDFENDFGHVSSYESGDSDYDNMSSLASSTADLRAGLTENYGGDSGSPGLIGPSMRGEKLFDVASMTDSITTTQDTRDGVLLGHKNGDSFSQEEPYGISSELVFDENYFEHKTEVAENARLWDAAKGSYAVAPKSLVDASPVKITVREVSVFWKLFDGYDWAATRDVISEAVLGVQKKAMEHKGHDAAHGRNVGSAVSATEGSKSGMDSDGEDLLETDTEIGDFLFNSIYIGITPRQDPHELTNAINRELGGDTGDTESIATATTQTSASTIRPSNSERGVPRESRSAQHQRHQQKLRLQRSKKHKIAFEAVDIHVDIAMLPAGSGPTQSCIDVRVKSLDVIDHMPQSSWRKFATYDRDAGERELDSNMIHLEVLNVKPVADLAASEFVISVEVLPLRLHVDQDALDFITRFFAFKDERTPIHQSSGDVPFVSRFEIQRIPLKLDFKPRHVDYVALRSGKTSEFMNFVTLQDTHIELRRVMLHGVTGFDRVGLMLNDLWTPDVKRFQLATVLAGLSFVRPLADVGSGVKDLIEIPMAEYRKDGRILRSIKKGAMSFVRNTGTGVVKLGAKVAVGTQNALEGAEGLLSNNGQKQQQFAKTSSGNIGNYTANDDRRVISPYANQPLGVVQGLRGGYTSLTRDITMARDAIVAVSTQVMESNGPAGAARAVLEAAPTIIFRPAIGASKAIGQTLLGVTNTLDPVNRRRIDDVSIKRSARWSYR</sequence>
<feature type="region of interest" description="Disordered" evidence="13">
    <location>
        <begin position="409"/>
        <end position="443"/>
    </location>
</feature>
<evidence type="ECO:0000256" key="10">
    <source>
        <dbReference type="ARBA" id="ARBA00024479"/>
    </source>
</evidence>
<feature type="compositionally biased region" description="Basic residues" evidence="13">
    <location>
        <begin position="1811"/>
        <end position="1822"/>
    </location>
</feature>
<evidence type="ECO:0000313" key="15">
    <source>
        <dbReference type="Proteomes" id="UP001610728"/>
    </source>
</evidence>
<evidence type="ECO:0000256" key="8">
    <source>
        <dbReference type="ARBA" id="ARBA00023055"/>
    </source>
</evidence>
<feature type="compositionally biased region" description="Basic and acidic residues" evidence="13">
    <location>
        <begin position="982"/>
        <end position="996"/>
    </location>
</feature>
<feature type="compositionally biased region" description="Low complexity" evidence="13">
    <location>
        <begin position="1779"/>
        <end position="1793"/>
    </location>
</feature>
<feature type="compositionally biased region" description="Polar residues" evidence="13">
    <location>
        <begin position="602"/>
        <end position="615"/>
    </location>
</feature>
<dbReference type="Pfam" id="PF13329">
    <property type="entry name" value="ATG2_CAD"/>
    <property type="match status" value="1"/>
</dbReference>
<evidence type="ECO:0000256" key="2">
    <source>
        <dbReference type="ARBA" id="ARBA00004623"/>
    </source>
</evidence>
<protein>
    <recommendedName>
        <fullName evidence="4">Autophagy-related protein 2</fullName>
    </recommendedName>
</protein>
<comment type="caution">
    <text evidence="14">The sequence shown here is derived from an EMBL/GenBank/DDBJ whole genome shotgun (WGS) entry which is preliminary data.</text>
</comment>
<feature type="region of interest" description="Disordered" evidence="13">
    <location>
        <begin position="321"/>
        <end position="393"/>
    </location>
</feature>
<dbReference type="EMBL" id="JABSNW010000002">
    <property type="protein sequence ID" value="KAL2889668.1"/>
    <property type="molecule type" value="Genomic_DNA"/>
</dbReference>
<proteinExistence type="inferred from homology"/>
<feature type="region of interest" description="Disordered" evidence="13">
    <location>
        <begin position="595"/>
        <end position="615"/>
    </location>
</feature>
<comment type="catalytic activity">
    <reaction evidence="12">
        <text>a 1,2-diacyl-sn-glycero-3-phosphocholine(in) = a 1,2-diacyl-sn-glycero-3-phosphocholine(out)</text>
        <dbReference type="Rhea" id="RHEA:38571"/>
        <dbReference type="ChEBI" id="CHEBI:57643"/>
    </reaction>
</comment>
<evidence type="ECO:0000256" key="13">
    <source>
        <dbReference type="SAM" id="MobiDB-lite"/>
    </source>
</evidence>
<keyword evidence="7" id="KW-0072">Autophagy</keyword>
<dbReference type="PANTHER" id="PTHR13190">
    <property type="entry name" value="AUTOPHAGY-RELATED 2, ISOFORM A"/>
    <property type="match status" value="1"/>
</dbReference>
<organism evidence="14 15">
    <name type="scientific">Ceratocystis lukuohia</name>
    <dbReference type="NCBI Taxonomy" id="2019550"/>
    <lineage>
        <taxon>Eukaryota</taxon>
        <taxon>Fungi</taxon>
        <taxon>Dikarya</taxon>
        <taxon>Ascomycota</taxon>
        <taxon>Pezizomycotina</taxon>
        <taxon>Sordariomycetes</taxon>
        <taxon>Hypocreomycetidae</taxon>
        <taxon>Microascales</taxon>
        <taxon>Ceratocystidaceae</taxon>
        <taxon>Ceratocystis</taxon>
    </lineage>
</organism>
<evidence type="ECO:0000256" key="12">
    <source>
        <dbReference type="ARBA" id="ARBA00024631"/>
    </source>
</evidence>
<feature type="compositionally biased region" description="Low complexity" evidence="13">
    <location>
        <begin position="261"/>
        <end position="290"/>
    </location>
</feature>
<keyword evidence="8" id="KW-0445">Lipid transport</keyword>
<evidence type="ECO:0000256" key="9">
    <source>
        <dbReference type="ARBA" id="ARBA00023136"/>
    </source>
</evidence>
<reference evidence="14 15" key="1">
    <citation type="submission" date="2020-05" db="EMBL/GenBank/DDBJ databases">
        <title>Ceratocystis lukuohia genome.</title>
        <authorList>
            <person name="Harrington T.C."/>
            <person name="Kim K."/>
            <person name="Mayers C.G."/>
        </authorList>
    </citation>
    <scope>NUCLEOTIDE SEQUENCE [LARGE SCALE GENOMIC DNA]</scope>
    <source>
        <strain evidence="14 15">C4212</strain>
    </source>
</reference>
<evidence type="ECO:0000256" key="4">
    <source>
        <dbReference type="ARBA" id="ARBA00018070"/>
    </source>
</evidence>
<feature type="region of interest" description="Disordered" evidence="13">
    <location>
        <begin position="1768"/>
        <end position="1822"/>
    </location>
</feature>
<feature type="compositionally biased region" description="Basic and acidic residues" evidence="13">
    <location>
        <begin position="1009"/>
        <end position="1020"/>
    </location>
</feature>
<evidence type="ECO:0000256" key="5">
    <source>
        <dbReference type="ARBA" id="ARBA00022448"/>
    </source>
</evidence>
<comment type="catalytic activity">
    <reaction evidence="10">
        <text>a 1,2-diacyl-sn-glycero-3-phospho-L-serine(in) = a 1,2-diacyl-sn-glycero-3-phospho-L-serine(out)</text>
        <dbReference type="Rhea" id="RHEA:38663"/>
        <dbReference type="ChEBI" id="CHEBI:57262"/>
    </reaction>
</comment>
<comment type="catalytic activity">
    <reaction evidence="11">
        <text>a 1,2-diacyl-sn-glycero-3-phosphoethanolamine(in) = a 1,2-diacyl-sn-glycero-3-phosphoethanolamine(out)</text>
        <dbReference type="Rhea" id="RHEA:38895"/>
        <dbReference type="ChEBI" id="CHEBI:64612"/>
    </reaction>
</comment>
<keyword evidence="15" id="KW-1185">Reference proteome</keyword>
<evidence type="ECO:0000313" key="14">
    <source>
        <dbReference type="EMBL" id="KAL2889668.1"/>
    </source>
</evidence>
<evidence type="ECO:0000256" key="7">
    <source>
        <dbReference type="ARBA" id="ARBA00023006"/>
    </source>
</evidence>
<feature type="region of interest" description="Disordered" evidence="13">
    <location>
        <begin position="261"/>
        <end position="294"/>
    </location>
</feature>
<accession>A0ABR4MMZ6</accession>
<name>A0ABR4MMZ6_9PEZI</name>
<evidence type="ECO:0000256" key="1">
    <source>
        <dbReference type="ARBA" id="ARBA00004406"/>
    </source>
</evidence>
<dbReference type="Proteomes" id="UP001610728">
    <property type="component" value="Unassembled WGS sequence"/>
</dbReference>
<evidence type="ECO:0000256" key="3">
    <source>
        <dbReference type="ARBA" id="ARBA00009714"/>
    </source>
</evidence>
<dbReference type="RefSeq" id="XP_070860848.1">
    <property type="nucleotide sequence ID" value="XM_071006240.1"/>
</dbReference>
<keyword evidence="9" id="KW-0472">Membrane</keyword>
<comment type="subcellular location">
    <subcellularLocation>
        <location evidence="1">Endoplasmic reticulum membrane</location>
        <topology evidence="1">Peripheral membrane protein</topology>
    </subcellularLocation>
    <subcellularLocation>
        <location evidence="2">Preautophagosomal structure membrane</location>
        <topology evidence="2">Peripheral membrane protein</topology>
    </subcellularLocation>
</comment>
<feature type="region of interest" description="Disordered" evidence="13">
    <location>
        <begin position="979"/>
        <end position="1024"/>
    </location>
</feature>
<dbReference type="PANTHER" id="PTHR13190:SF1">
    <property type="entry name" value="AUTOPHAGY-RELATED 2, ISOFORM A"/>
    <property type="match status" value="1"/>
</dbReference>
<dbReference type="InterPro" id="IPR026849">
    <property type="entry name" value="ATG2"/>
</dbReference>
<evidence type="ECO:0000256" key="11">
    <source>
        <dbReference type="ARBA" id="ARBA00024615"/>
    </source>
</evidence>
<gene>
    <name evidence="14" type="ORF">HOO65_020210</name>
</gene>
<keyword evidence="6" id="KW-0256">Endoplasmic reticulum</keyword>
<feature type="region of interest" description="Disordered" evidence="13">
    <location>
        <begin position="1703"/>
        <end position="1736"/>
    </location>
</feature>
<feature type="compositionally biased region" description="Polar residues" evidence="13">
    <location>
        <begin position="575"/>
        <end position="585"/>
    </location>
</feature>
<feature type="region of interest" description="Disordered" evidence="13">
    <location>
        <begin position="150"/>
        <end position="195"/>
    </location>
</feature>